<dbReference type="AlphaFoldDB" id="A0A1H9YDL9"/>
<dbReference type="GO" id="GO:0003677">
    <property type="term" value="F:DNA binding"/>
    <property type="evidence" value="ECO:0007669"/>
    <property type="project" value="UniProtKB-KW"/>
</dbReference>
<keyword evidence="2" id="KW-0238">DNA-binding</keyword>
<dbReference type="EMBL" id="FOHV01000001">
    <property type="protein sequence ID" value="SES66934.1"/>
    <property type="molecule type" value="Genomic_DNA"/>
</dbReference>
<feature type="domain" description="AraC effector-binding" evidence="1">
    <location>
        <begin position="5"/>
        <end position="154"/>
    </location>
</feature>
<dbReference type="InterPro" id="IPR010499">
    <property type="entry name" value="AraC_E-bd"/>
</dbReference>
<dbReference type="RefSeq" id="WP_093316811.1">
    <property type="nucleotide sequence ID" value="NZ_FOHV01000001.1"/>
</dbReference>
<reference evidence="3" key="1">
    <citation type="submission" date="2016-10" db="EMBL/GenBank/DDBJ databases">
        <authorList>
            <person name="Varghese N."/>
            <person name="Submissions S."/>
        </authorList>
    </citation>
    <scope>NUCLEOTIDE SEQUENCE [LARGE SCALE GENOMIC DNA]</scope>
    <source>
        <strain evidence="3">DSM 18579</strain>
    </source>
</reference>
<dbReference type="InterPro" id="IPR029441">
    <property type="entry name" value="Cass2"/>
</dbReference>
<name>A0A1H9YDL9_9GAMM</name>
<dbReference type="SUPFAM" id="SSF55136">
    <property type="entry name" value="Probable bacterial effector-binding domain"/>
    <property type="match status" value="1"/>
</dbReference>
<dbReference type="SMART" id="SM00871">
    <property type="entry name" value="AraC_E_bind"/>
    <property type="match status" value="1"/>
</dbReference>
<dbReference type="Proteomes" id="UP000242642">
    <property type="component" value="Unassembled WGS sequence"/>
</dbReference>
<sequence>MDNIATPIEYECSAFTVYGFNIRTNNRTEADVGTAKIGQLWQRFGYEVAPKMSSQSSVYGIYTNYEADMHGEYDVWAGITEINEHANALEKTNVPAGRYLKFSHHGEIPNVIIELWQHIWAYFTDPNCSYERAYTADYEFYYSATHVDLFIAIK</sequence>
<dbReference type="Gene3D" id="3.20.80.10">
    <property type="entry name" value="Regulatory factor, effector binding domain"/>
    <property type="match status" value="1"/>
</dbReference>
<protein>
    <submittedName>
        <fullName evidence="2">Predicted transcriptional regulator YdeE, contains AraC-type DNA-binding domain</fullName>
    </submittedName>
</protein>
<dbReference type="PANTHER" id="PTHR36444">
    <property type="entry name" value="TRANSCRIPTIONAL REGULATOR PROTEIN YOBU-RELATED"/>
    <property type="match status" value="1"/>
</dbReference>
<organism evidence="2 3">
    <name type="scientific">Thorsellia anophelis DSM 18579</name>
    <dbReference type="NCBI Taxonomy" id="1123402"/>
    <lineage>
        <taxon>Bacteria</taxon>
        <taxon>Pseudomonadati</taxon>
        <taxon>Pseudomonadota</taxon>
        <taxon>Gammaproteobacteria</taxon>
        <taxon>Enterobacterales</taxon>
        <taxon>Thorselliaceae</taxon>
        <taxon>Thorsellia</taxon>
    </lineage>
</organism>
<evidence type="ECO:0000313" key="3">
    <source>
        <dbReference type="Proteomes" id="UP000242642"/>
    </source>
</evidence>
<keyword evidence="3" id="KW-1185">Reference proteome</keyword>
<accession>A0A1H9YDL9</accession>
<dbReference type="InterPro" id="IPR053182">
    <property type="entry name" value="YobU-like_regulator"/>
</dbReference>
<evidence type="ECO:0000259" key="1">
    <source>
        <dbReference type="SMART" id="SM00871"/>
    </source>
</evidence>
<proteinExistence type="predicted"/>
<evidence type="ECO:0000313" key="2">
    <source>
        <dbReference type="EMBL" id="SES66934.1"/>
    </source>
</evidence>
<dbReference type="InterPro" id="IPR011256">
    <property type="entry name" value="Reg_factor_effector_dom_sf"/>
</dbReference>
<dbReference type="STRING" id="1123402.SAMN02583745_00196"/>
<dbReference type="OrthoDB" id="3173400at2"/>
<dbReference type="Pfam" id="PF14526">
    <property type="entry name" value="Cass2"/>
    <property type="match status" value="1"/>
</dbReference>
<gene>
    <name evidence="2" type="ORF">SAMN02583745_00196</name>
</gene>
<dbReference type="PANTHER" id="PTHR36444:SF2">
    <property type="entry name" value="TRANSCRIPTIONAL REGULATOR PROTEIN YOBU-RELATED"/>
    <property type="match status" value="1"/>
</dbReference>